<dbReference type="Proteomes" id="UP000319836">
    <property type="component" value="Unassembled WGS sequence"/>
</dbReference>
<accession>A0A538TZX5</accession>
<dbReference type="InterPro" id="IPR041916">
    <property type="entry name" value="Anti_sigma_zinc_sf"/>
</dbReference>
<gene>
    <name evidence="1" type="ORF">E6K80_12630</name>
</gene>
<reference evidence="1 2" key="1">
    <citation type="journal article" date="2019" name="Nat. Microbiol.">
        <title>Mediterranean grassland soil C-N compound turnover is dependent on rainfall and depth, and is mediated by genomically divergent microorganisms.</title>
        <authorList>
            <person name="Diamond S."/>
            <person name="Andeer P.F."/>
            <person name="Li Z."/>
            <person name="Crits-Christoph A."/>
            <person name="Burstein D."/>
            <person name="Anantharaman K."/>
            <person name="Lane K.R."/>
            <person name="Thomas B.C."/>
            <person name="Pan C."/>
            <person name="Northen T.R."/>
            <person name="Banfield J.F."/>
        </authorList>
    </citation>
    <scope>NUCLEOTIDE SEQUENCE [LARGE SCALE GENOMIC DNA]</scope>
    <source>
        <strain evidence="1">WS_10</strain>
    </source>
</reference>
<organism evidence="1 2">
    <name type="scientific">Eiseniibacteriota bacterium</name>
    <dbReference type="NCBI Taxonomy" id="2212470"/>
    <lineage>
        <taxon>Bacteria</taxon>
        <taxon>Candidatus Eiseniibacteriota</taxon>
    </lineage>
</organism>
<protein>
    <recommendedName>
        <fullName evidence="3">Zinc-finger domain-containing protein</fullName>
    </recommendedName>
</protein>
<name>A0A538TZX5_UNCEI</name>
<comment type="caution">
    <text evidence="1">The sequence shown here is derived from an EMBL/GenBank/DDBJ whole genome shotgun (WGS) entry which is preliminary data.</text>
</comment>
<sequence>MKRPPMGRRHLDTRILLDYVEDRLGSAEKRKVEDHLAGSCSRCRELLHEVGRLVDAMRADRTPPVRDALRARARDVFGVHVDASAGAGDAWRVARLLFDTRIDPLPSPARRSVGEARWLRFALGDQVLEIEVEPESGDLVTVRGLLSASEPALHRIEIAAERESWSAWPDANGRFAIERVPIDAATVTVQGPNQRWRLPPIER</sequence>
<proteinExistence type="predicted"/>
<evidence type="ECO:0008006" key="3">
    <source>
        <dbReference type="Google" id="ProtNLM"/>
    </source>
</evidence>
<evidence type="ECO:0000313" key="1">
    <source>
        <dbReference type="EMBL" id="TMQ69158.1"/>
    </source>
</evidence>
<dbReference type="AlphaFoldDB" id="A0A538TZX5"/>
<dbReference type="EMBL" id="VBPA01000333">
    <property type="protein sequence ID" value="TMQ69158.1"/>
    <property type="molecule type" value="Genomic_DNA"/>
</dbReference>
<evidence type="ECO:0000313" key="2">
    <source>
        <dbReference type="Proteomes" id="UP000319836"/>
    </source>
</evidence>
<dbReference type="Gene3D" id="1.10.10.1320">
    <property type="entry name" value="Anti-sigma factor, zinc-finger domain"/>
    <property type="match status" value="1"/>
</dbReference>